<gene>
    <name evidence="2" type="ORF">CROQUDRAFT_656723</name>
</gene>
<evidence type="ECO:0000256" key="1">
    <source>
        <dbReference type="ARBA" id="ARBA00022664"/>
    </source>
</evidence>
<dbReference type="Proteomes" id="UP000886653">
    <property type="component" value="Unassembled WGS sequence"/>
</dbReference>
<comment type="caution">
    <text evidence="2">The sequence shown here is derived from an EMBL/GenBank/DDBJ whole genome shotgun (WGS) entry which is preliminary data.</text>
</comment>
<keyword evidence="1" id="KW-0507">mRNA processing</keyword>
<dbReference type="AlphaFoldDB" id="A0A9P6NMT9"/>
<dbReference type="GO" id="GO:0008270">
    <property type="term" value="F:zinc ion binding"/>
    <property type="evidence" value="ECO:0007669"/>
    <property type="project" value="InterPro"/>
</dbReference>
<dbReference type="SUPFAM" id="SSF57756">
    <property type="entry name" value="Retrovirus zinc finger-like domains"/>
    <property type="match status" value="1"/>
</dbReference>
<keyword evidence="3" id="KW-1185">Reference proteome</keyword>
<name>A0A9P6NMT9_9BASI</name>
<dbReference type="GO" id="GO:0006397">
    <property type="term" value="P:mRNA processing"/>
    <property type="evidence" value="ECO:0007669"/>
    <property type="project" value="UniProtKB-KW"/>
</dbReference>
<proteinExistence type="predicted"/>
<protein>
    <recommendedName>
        <fullName evidence="4">CCHC-type domain-containing protein</fullName>
    </recommendedName>
</protein>
<evidence type="ECO:0008006" key="4">
    <source>
        <dbReference type="Google" id="ProtNLM"/>
    </source>
</evidence>
<accession>A0A9P6NMT9</accession>
<evidence type="ECO:0000313" key="2">
    <source>
        <dbReference type="EMBL" id="KAG0146928.1"/>
    </source>
</evidence>
<dbReference type="GO" id="GO:0003676">
    <property type="term" value="F:nucleic acid binding"/>
    <property type="evidence" value="ECO:0007669"/>
    <property type="project" value="InterPro"/>
</dbReference>
<evidence type="ECO:0000313" key="3">
    <source>
        <dbReference type="Proteomes" id="UP000886653"/>
    </source>
</evidence>
<dbReference type="InterPro" id="IPR036875">
    <property type="entry name" value="Znf_CCHC_sf"/>
</dbReference>
<feature type="non-terminal residue" evidence="2">
    <location>
        <position position="1"/>
    </location>
</feature>
<sequence>LARNLKDIHSPFDRIEELRKQFSGVSFAACQASLERIVSARYDSNKTTIDRHLNEMRGLRDKLQQAGTVLPDDVYALLLARSMPTGFLDISVNFEVSILADPNHMVTTSDITTEIGPEINRVSVLASTSMYRDMNQDPRRCRWCHKIGHIAFDCLKKKEWLQKKGYNKNERSVGRLVKTNEVEVEMAEVGFHPWDEPNGVTVSGRS</sequence>
<reference evidence="2" key="1">
    <citation type="submission" date="2013-11" db="EMBL/GenBank/DDBJ databases">
        <title>Genome sequence of the fusiform rust pathogen reveals effectors for host alternation and coevolution with pine.</title>
        <authorList>
            <consortium name="DOE Joint Genome Institute"/>
            <person name="Smith K."/>
            <person name="Pendleton A."/>
            <person name="Kubisiak T."/>
            <person name="Anderson C."/>
            <person name="Salamov A."/>
            <person name="Aerts A."/>
            <person name="Riley R."/>
            <person name="Clum A."/>
            <person name="Lindquist E."/>
            <person name="Ence D."/>
            <person name="Campbell M."/>
            <person name="Kronenberg Z."/>
            <person name="Feau N."/>
            <person name="Dhillon B."/>
            <person name="Hamelin R."/>
            <person name="Burleigh J."/>
            <person name="Smith J."/>
            <person name="Yandell M."/>
            <person name="Nelson C."/>
            <person name="Grigoriev I."/>
            <person name="Davis J."/>
        </authorList>
    </citation>
    <scope>NUCLEOTIDE SEQUENCE</scope>
    <source>
        <strain evidence="2">G11</strain>
    </source>
</reference>
<organism evidence="2 3">
    <name type="scientific">Cronartium quercuum f. sp. fusiforme G11</name>
    <dbReference type="NCBI Taxonomy" id="708437"/>
    <lineage>
        <taxon>Eukaryota</taxon>
        <taxon>Fungi</taxon>
        <taxon>Dikarya</taxon>
        <taxon>Basidiomycota</taxon>
        <taxon>Pucciniomycotina</taxon>
        <taxon>Pucciniomycetes</taxon>
        <taxon>Pucciniales</taxon>
        <taxon>Coleosporiaceae</taxon>
        <taxon>Cronartium</taxon>
    </lineage>
</organism>
<dbReference type="EMBL" id="MU167254">
    <property type="protein sequence ID" value="KAG0146928.1"/>
    <property type="molecule type" value="Genomic_DNA"/>
</dbReference>